<organism evidence="2 3">
    <name type="scientific">Trichonephila clavipes</name>
    <name type="common">Golden silk orbweaver</name>
    <name type="synonym">Nephila clavipes</name>
    <dbReference type="NCBI Taxonomy" id="2585209"/>
    <lineage>
        <taxon>Eukaryota</taxon>
        <taxon>Metazoa</taxon>
        <taxon>Ecdysozoa</taxon>
        <taxon>Arthropoda</taxon>
        <taxon>Chelicerata</taxon>
        <taxon>Arachnida</taxon>
        <taxon>Araneae</taxon>
        <taxon>Araneomorphae</taxon>
        <taxon>Entelegynae</taxon>
        <taxon>Araneoidea</taxon>
        <taxon>Nephilidae</taxon>
        <taxon>Trichonephila</taxon>
    </lineage>
</organism>
<gene>
    <name evidence="2" type="primary">NCL1_61901</name>
    <name evidence="2" type="ORF">TNCV_1340011</name>
</gene>
<sequence>MASAVLADPTRALQGTNRGSGPTMGESENDVGSLEQFLLYADEHYLAGKLPLGDHLRNVLHGVEEYHQRNVGPLMFHASQLKWTGYHRLWHPRPLHQLCGQCDVEQCGRNCTSHTRTQLSSVPKTNRDSSLNTTFCQSVTFHIDLAWHHCRRSCRCSGVKGSARKGRLNLRFVSARCLEIVCGAIATPTSALIVERVTVGSTSACRTILLSSLLVVFLLAQDPVFRAWIPSRVPCSQQFLTAHYERSTWPATRRVDQPAVFIPMIRPLSNSLNCEKCLLARLPGMFRLPKSSYNRRVIVTFMNLRICAGLYRT</sequence>
<evidence type="ECO:0000313" key="3">
    <source>
        <dbReference type="Proteomes" id="UP000887159"/>
    </source>
</evidence>
<comment type="caution">
    <text evidence="2">The sequence shown here is derived from an EMBL/GenBank/DDBJ whole genome shotgun (WGS) entry which is preliminary data.</text>
</comment>
<evidence type="ECO:0000313" key="2">
    <source>
        <dbReference type="EMBL" id="GFX89302.1"/>
    </source>
</evidence>
<protein>
    <submittedName>
        <fullName evidence="2">Uncharacterized protein</fullName>
    </submittedName>
</protein>
<name>A0A8X6RB62_TRICX</name>
<keyword evidence="3" id="KW-1185">Reference proteome</keyword>
<dbReference type="AlphaFoldDB" id="A0A8X6RB62"/>
<dbReference type="EMBL" id="BMAU01021069">
    <property type="protein sequence ID" value="GFX89302.1"/>
    <property type="molecule type" value="Genomic_DNA"/>
</dbReference>
<reference evidence="2" key="1">
    <citation type="submission" date="2020-08" db="EMBL/GenBank/DDBJ databases">
        <title>Multicomponent nature underlies the extraordinary mechanical properties of spider dragline silk.</title>
        <authorList>
            <person name="Kono N."/>
            <person name="Nakamura H."/>
            <person name="Mori M."/>
            <person name="Yoshida Y."/>
            <person name="Ohtoshi R."/>
            <person name="Malay A.D."/>
            <person name="Moran D.A.P."/>
            <person name="Tomita M."/>
            <person name="Numata K."/>
            <person name="Arakawa K."/>
        </authorList>
    </citation>
    <scope>NUCLEOTIDE SEQUENCE</scope>
</reference>
<accession>A0A8X6RB62</accession>
<proteinExistence type="predicted"/>
<evidence type="ECO:0000256" key="1">
    <source>
        <dbReference type="SAM" id="MobiDB-lite"/>
    </source>
</evidence>
<feature type="region of interest" description="Disordered" evidence="1">
    <location>
        <begin position="1"/>
        <end position="29"/>
    </location>
</feature>
<dbReference type="Proteomes" id="UP000887159">
    <property type="component" value="Unassembled WGS sequence"/>
</dbReference>